<sequence length="86" mass="9096">MCELRSVGPADYGVGNIVGQGQGGGFATIYNLKRRQTCGRVTCSIVVPLSPIYKSATLTAVKLVGSIPNCEAFESRPTTTNITVLF</sequence>
<protein>
    <submittedName>
        <fullName evidence="1 2">Uncharacterized protein</fullName>
    </submittedName>
</protein>
<reference evidence="1 3" key="1">
    <citation type="journal article" date="2011" name="Nature">
        <title>The Medicago genome provides insight into the evolution of rhizobial symbioses.</title>
        <authorList>
            <person name="Young N.D."/>
            <person name="Debelle F."/>
            <person name="Oldroyd G.E."/>
            <person name="Geurts R."/>
            <person name="Cannon S.B."/>
            <person name="Udvardi M.K."/>
            <person name="Benedito V.A."/>
            <person name="Mayer K.F."/>
            <person name="Gouzy J."/>
            <person name="Schoof H."/>
            <person name="Van de Peer Y."/>
            <person name="Proost S."/>
            <person name="Cook D.R."/>
            <person name="Meyers B.C."/>
            <person name="Spannagl M."/>
            <person name="Cheung F."/>
            <person name="De Mita S."/>
            <person name="Krishnakumar V."/>
            <person name="Gundlach H."/>
            <person name="Zhou S."/>
            <person name="Mudge J."/>
            <person name="Bharti A.K."/>
            <person name="Murray J.D."/>
            <person name="Naoumkina M.A."/>
            <person name="Rosen B."/>
            <person name="Silverstein K.A."/>
            <person name="Tang H."/>
            <person name="Rombauts S."/>
            <person name="Zhao P.X."/>
            <person name="Zhou P."/>
            <person name="Barbe V."/>
            <person name="Bardou P."/>
            <person name="Bechner M."/>
            <person name="Bellec A."/>
            <person name="Berger A."/>
            <person name="Berges H."/>
            <person name="Bidwell S."/>
            <person name="Bisseling T."/>
            <person name="Choisne N."/>
            <person name="Couloux A."/>
            <person name="Denny R."/>
            <person name="Deshpande S."/>
            <person name="Dai X."/>
            <person name="Doyle J.J."/>
            <person name="Dudez A.M."/>
            <person name="Farmer A.D."/>
            <person name="Fouteau S."/>
            <person name="Franken C."/>
            <person name="Gibelin C."/>
            <person name="Gish J."/>
            <person name="Goldstein S."/>
            <person name="Gonzalez A.J."/>
            <person name="Green P.J."/>
            <person name="Hallab A."/>
            <person name="Hartog M."/>
            <person name="Hua A."/>
            <person name="Humphray S.J."/>
            <person name="Jeong D.H."/>
            <person name="Jing Y."/>
            <person name="Jocker A."/>
            <person name="Kenton S.M."/>
            <person name="Kim D.J."/>
            <person name="Klee K."/>
            <person name="Lai H."/>
            <person name="Lang C."/>
            <person name="Lin S."/>
            <person name="Macmil S.L."/>
            <person name="Magdelenat G."/>
            <person name="Matthews L."/>
            <person name="McCorrison J."/>
            <person name="Monaghan E.L."/>
            <person name="Mun J.H."/>
            <person name="Najar F.Z."/>
            <person name="Nicholson C."/>
            <person name="Noirot C."/>
            <person name="O'Bleness M."/>
            <person name="Paule C.R."/>
            <person name="Poulain J."/>
            <person name="Prion F."/>
            <person name="Qin B."/>
            <person name="Qu C."/>
            <person name="Retzel E.F."/>
            <person name="Riddle C."/>
            <person name="Sallet E."/>
            <person name="Samain S."/>
            <person name="Samson N."/>
            <person name="Sanders I."/>
            <person name="Saurat O."/>
            <person name="Scarpelli C."/>
            <person name="Schiex T."/>
            <person name="Segurens B."/>
            <person name="Severin A.J."/>
            <person name="Sherrier D.J."/>
            <person name="Shi R."/>
            <person name="Sims S."/>
            <person name="Singer S.R."/>
            <person name="Sinharoy S."/>
            <person name="Sterck L."/>
            <person name="Viollet A."/>
            <person name="Wang B.B."/>
            <person name="Wang K."/>
            <person name="Wang M."/>
            <person name="Wang X."/>
            <person name="Warfsmann J."/>
            <person name="Weissenbach J."/>
            <person name="White D.D."/>
            <person name="White J.D."/>
            <person name="Wiley G.B."/>
            <person name="Wincker P."/>
            <person name="Xing Y."/>
            <person name="Yang L."/>
            <person name="Yao Z."/>
            <person name="Ying F."/>
            <person name="Zhai J."/>
            <person name="Zhou L."/>
            <person name="Zuber A."/>
            <person name="Denarie J."/>
            <person name="Dixon R.A."/>
            <person name="May G.D."/>
            <person name="Schwartz D.C."/>
            <person name="Rogers J."/>
            <person name="Quetier F."/>
            <person name="Town C.D."/>
            <person name="Roe B.A."/>
        </authorList>
    </citation>
    <scope>NUCLEOTIDE SEQUENCE [LARGE SCALE GENOMIC DNA]</scope>
    <source>
        <strain evidence="1">A17</strain>
        <strain evidence="2 3">cv. Jemalong A17</strain>
    </source>
</reference>
<dbReference type="EMBL" id="CM001221">
    <property type="protein sequence ID" value="KEH28382.1"/>
    <property type="molecule type" value="Genomic_DNA"/>
</dbReference>
<accession>A0A072UFE3</accession>
<evidence type="ECO:0000313" key="3">
    <source>
        <dbReference type="Proteomes" id="UP000002051"/>
    </source>
</evidence>
<evidence type="ECO:0000313" key="2">
    <source>
        <dbReference type="EnsemblPlants" id="KEH28382"/>
    </source>
</evidence>
<keyword evidence="3" id="KW-1185">Reference proteome</keyword>
<dbReference type="HOGENOM" id="CLU_2501352_0_0_1"/>
<dbReference type="Proteomes" id="UP000002051">
    <property type="component" value="Chromosome 5"/>
</dbReference>
<reference evidence="1 3" key="2">
    <citation type="journal article" date="2014" name="BMC Genomics">
        <title>An improved genome release (version Mt4.0) for the model legume Medicago truncatula.</title>
        <authorList>
            <person name="Tang H."/>
            <person name="Krishnakumar V."/>
            <person name="Bidwell S."/>
            <person name="Rosen B."/>
            <person name="Chan A."/>
            <person name="Zhou S."/>
            <person name="Gentzbittel L."/>
            <person name="Childs K.L."/>
            <person name="Yandell M."/>
            <person name="Gundlach H."/>
            <person name="Mayer K.F."/>
            <person name="Schwartz D.C."/>
            <person name="Town C.D."/>
        </authorList>
    </citation>
    <scope>GENOME REANNOTATION</scope>
    <source>
        <strain evidence="1">A17</strain>
        <strain evidence="2 3">cv. Jemalong A17</strain>
    </source>
</reference>
<dbReference type="EnsemblPlants" id="KEH28382">
    <property type="protein sequence ID" value="KEH28382"/>
    <property type="gene ID" value="MTR_5g089915"/>
</dbReference>
<evidence type="ECO:0000313" key="1">
    <source>
        <dbReference type="EMBL" id="KEH28382.1"/>
    </source>
</evidence>
<organism evidence="1 3">
    <name type="scientific">Medicago truncatula</name>
    <name type="common">Barrel medic</name>
    <name type="synonym">Medicago tribuloides</name>
    <dbReference type="NCBI Taxonomy" id="3880"/>
    <lineage>
        <taxon>Eukaryota</taxon>
        <taxon>Viridiplantae</taxon>
        <taxon>Streptophyta</taxon>
        <taxon>Embryophyta</taxon>
        <taxon>Tracheophyta</taxon>
        <taxon>Spermatophyta</taxon>
        <taxon>Magnoliopsida</taxon>
        <taxon>eudicotyledons</taxon>
        <taxon>Gunneridae</taxon>
        <taxon>Pentapetalae</taxon>
        <taxon>rosids</taxon>
        <taxon>fabids</taxon>
        <taxon>Fabales</taxon>
        <taxon>Fabaceae</taxon>
        <taxon>Papilionoideae</taxon>
        <taxon>50 kb inversion clade</taxon>
        <taxon>NPAAA clade</taxon>
        <taxon>Hologalegina</taxon>
        <taxon>IRL clade</taxon>
        <taxon>Trifolieae</taxon>
        <taxon>Medicago</taxon>
    </lineage>
</organism>
<proteinExistence type="predicted"/>
<dbReference type="AlphaFoldDB" id="A0A072UFE3"/>
<reference evidence="2" key="3">
    <citation type="submission" date="2015-04" db="UniProtKB">
        <authorList>
            <consortium name="EnsemblPlants"/>
        </authorList>
    </citation>
    <scope>IDENTIFICATION</scope>
    <source>
        <strain evidence="2">cv. Jemalong A17</strain>
    </source>
</reference>
<gene>
    <name evidence="1" type="ordered locus">MTR_5g089915</name>
</gene>
<name>A0A072UFE3_MEDTR</name>